<proteinExistence type="predicted"/>
<dbReference type="Proteomes" id="UP000834106">
    <property type="component" value="Chromosome 13"/>
</dbReference>
<organism evidence="3 4">
    <name type="scientific">Fraxinus pennsylvanica</name>
    <dbReference type="NCBI Taxonomy" id="56036"/>
    <lineage>
        <taxon>Eukaryota</taxon>
        <taxon>Viridiplantae</taxon>
        <taxon>Streptophyta</taxon>
        <taxon>Embryophyta</taxon>
        <taxon>Tracheophyta</taxon>
        <taxon>Spermatophyta</taxon>
        <taxon>Magnoliopsida</taxon>
        <taxon>eudicotyledons</taxon>
        <taxon>Gunneridae</taxon>
        <taxon>Pentapetalae</taxon>
        <taxon>asterids</taxon>
        <taxon>lamiids</taxon>
        <taxon>Lamiales</taxon>
        <taxon>Oleaceae</taxon>
        <taxon>Oleeae</taxon>
        <taxon>Fraxinus</taxon>
    </lineage>
</organism>
<reference evidence="3" key="1">
    <citation type="submission" date="2023-05" db="EMBL/GenBank/DDBJ databases">
        <authorList>
            <person name="Huff M."/>
        </authorList>
    </citation>
    <scope>NUCLEOTIDE SEQUENCE</scope>
</reference>
<accession>A0AAD1ZSS1</accession>
<gene>
    <name evidence="3" type="ORF">FPE_LOCUS22317</name>
</gene>
<feature type="region of interest" description="Disordered" evidence="1">
    <location>
        <begin position="245"/>
        <end position="264"/>
    </location>
</feature>
<feature type="compositionally biased region" description="Polar residues" evidence="1">
    <location>
        <begin position="255"/>
        <end position="264"/>
    </location>
</feature>
<dbReference type="EMBL" id="OU503048">
    <property type="protein sequence ID" value="CAI9774887.1"/>
    <property type="molecule type" value="Genomic_DNA"/>
</dbReference>
<keyword evidence="4" id="KW-1185">Reference proteome</keyword>
<protein>
    <submittedName>
        <fullName evidence="3">Uncharacterized protein</fullName>
    </submittedName>
</protein>
<feature type="transmembrane region" description="Helical" evidence="2">
    <location>
        <begin position="198"/>
        <end position="216"/>
    </location>
</feature>
<dbReference type="PANTHER" id="PTHR33430:SF7">
    <property type="entry name" value="OS07G0240400 PROTEIN"/>
    <property type="match status" value="1"/>
</dbReference>
<feature type="transmembrane region" description="Helical" evidence="2">
    <location>
        <begin position="69"/>
        <end position="87"/>
    </location>
</feature>
<evidence type="ECO:0000313" key="3">
    <source>
        <dbReference type="EMBL" id="CAI9774887.1"/>
    </source>
</evidence>
<name>A0AAD1ZSS1_9LAMI</name>
<keyword evidence="2" id="KW-0472">Membrane</keyword>
<evidence type="ECO:0000256" key="2">
    <source>
        <dbReference type="SAM" id="Phobius"/>
    </source>
</evidence>
<dbReference type="PANTHER" id="PTHR33430">
    <property type="entry name" value="MATERNAL EFFECT EMBRYO ARREST PROTEIN"/>
    <property type="match status" value="1"/>
</dbReference>
<feature type="transmembrane region" description="Helical" evidence="2">
    <location>
        <begin position="118"/>
        <end position="139"/>
    </location>
</feature>
<evidence type="ECO:0000256" key="1">
    <source>
        <dbReference type="SAM" id="MobiDB-lite"/>
    </source>
</evidence>
<evidence type="ECO:0000313" key="4">
    <source>
        <dbReference type="Proteomes" id="UP000834106"/>
    </source>
</evidence>
<feature type="transmembrane region" description="Helical" evidence="2">
    <location>
        <begin position="20"/>
        <end position="38"/>
    </location>
</feature>
<keyword evidence="2" id="KW-0812">Transmembrane</keyword>
<dbReference type="AlphaFoldDB" id="A0AAD1ZSS1"/>
<sequence>MSEAPVPKLATSIHITALDGIINVNSLFTLAVFIGLTWNPSDPNNSLIDHGRQTDCLPGPEVAKDLVTFHVYSFGCFLFSSLIALGLKQAIRLYRSAHWDRTLWTIDLAHVNKTALRVGYLVSAVGSVCGSVFLMLALVNVVQIKLGMLGCGSRHTYGAVVPLVILVPTGLLIYVLSMDLITLDSAVTPSSLVLNFKLFQVFLEMVWVLFASSTVFPHSLLPYSLACTASKSVLPQSNNQYPFPSLPGYPEESSPLKSSTILHF</sequence>
<keyword evidence="2" id="KW-1133">Transmembrane helix</keyword>
<feature type="transmembrane region" description="Helical" evidence="2">
    <location>
        <begin position="159"/>
        <end position="177"/>
    </location>
</feature>